<dbReference type="AlphaFoldDB" id="A0A150P635"/>
<protein>
    <submittedName>
        <fullName evidence="2">Uncharacterized protein</fullName>
    </submittedName>
</protein>
<accession>A0A150P635</accession>
<feature type="region of interest" description="Disordered" evidence="1">
    <location>
        <begin position="215"/>
        <end position="242"/>
    </location>
</feature>
<feature type="region of interest" description="Disordered" evidence="1">
    <location>
        <begin position="20"/>
        <end position="42"/>
    </location>
</feature>
<reference evidence="2 3" key="1">
    <citation type="submission" date="2014-02" db="EMBL/GenBank/DDBJ databases">
        <title>The small core and large imbalanced accessory genome model reveals a collaborative survival strategy of Sorangium cellulosum strains in nature.</title>
        <authorList>
            <person name="Han K."/>
            <person name="Peng R."/>
            <person name="Blom J."/>
            <person name="Li Y.-Z."/>
        </authorList>
    </citation>
    <scope>NUCLEOTIDE SEQUENCE [LARGE SCALE GENOMIC DNA]</scope>
    <source>
        <strain evidence="2 3">So0157-18</strain>
    </source>
</reference>
<proteinExistence type="predicted"/>
<organism evidence="2 3">
    <name type="scientific">Sorangium cellulosum</name>
    <name type="common">Polyangium cellulosum</name>
    <dbReference type="NCBI Taxonomy" id="56"/>
    <lineage>
        <taxon>Bacteria</taxon>
        <taxon>Pseudomonadati</taxon>
        <taxon>Myxococcota</taxon>
        <taxon>Polyangia</taxon>
        <taxon>Polyangiales</taxon>
        <taxon>Polyangiaceae</taxon>
        <taxon>Sorangium</taxon>
    </lineage>
</organism>
<name>A0A150P635_SORCE</name>
<comment type="caution">
    <text evidence="2">The sequence shown here is derived from an EMBL/GenBank/DDBJ whole genome shotgun (WGS) entry which is preliminary data.</text>
</comment>
<dbReference type="EMBL" id="JELX01003860">
    <property type="protein sequence ID" value="KYF51130.1"/>
    <property type="molecule type" value="Genomic_DNA"/>
</dbReference>
<evidence type="ECO:0000313" key="2">
    <source>
        <dbReference type="EMBL" id="KYF51130.1"/>
    </source>
</evidence>
<evidence type="ECO:0000256" key="1">
    <source>
        <dbReference type="SAM" id="MobiDB-lite"/>
    </source>
</evidence>
<evidence type="ECO:0000313" key="3">
    <source>
        <dbReference type="Proteomes" id="UP000075604"/>
    </source>
</evidence>
<sequence>MSQEPDYVFKLFIQQSEKSPPAIEIEDATGEGGKTTVPLPSGDPPYHCHLVVERAEATHAELAIRLVSATSGKAGDPPFDPGVTRDCDVLGVEASVADKVFGTQDDTRYALRLANRSQYYIAEDVHVAARIVGRDDDMPTLPDGNAALRLIPEEQHAQCIEPGESKELVFMAISRGPRPGVYAVEVTVAYRLVYWDGRRASATYHLELPVHGSDPCFATGSPPRQSSQQSQPSPQRSHAMSEQKRYFAPIVPRHRHRVLRPIQMRVTLPGGGHLDVSYRLTKGSHPVPEDCPCSYGYNPDSNTVESYFSSQDTAALEVTLLNDSGQHLKHVHLTNIRLASVADDNCPGPVADKKLPDGNLLFEIVPGDLYYGHLAPRMNRTKHLALVTRGVAPGMYYVQMDVHYDIEQCRVPLDLALTVNPD</sequence>
<dbReference type="Proteomes" id="UP000075604">
    <property type="component" value="Unassembled WGS sequence"/>
</dbReference>
<feature type="compositionally biased region" description="Low complexity" evidence="1">
    <location>
        <begin position="221"/>
        <end position="237"/>
    </location>
</feature>
<gene>
    <name evidence="2" type="ORF">BE04_28250</name>
</gene>